<organism evidence="1 2">
    <name type="scientific">Fusarium tjaetaba</name>
    <dbReference type="NCBI Taxonomy" id="1567544"/>
    <lineage>
        <taxon>Eukaryota</taxon>
        <taxon>Fungi</taxon>
        <taxon>Dikarya</taxon>
        <taxon>Ascomycota</taxon>
        <taxon>Pezizomycotina</taxon>
        <taxon>Sordariomycetes</taxon>
        <taxon>Hypocreomycetidae</taxon>
        <taxon>Hypocreales</taxon>
        <taxon>Nectriaceae</taxon>
        <taxon>Fusarium</taxon>
        <taxon>Fusarium fujikuroi species complex</taxon>
    </lineage>
</organism>
<dbReference type="Proteomes" id="UP000530670">
    <property type="component" value="Unassembled WGS sequence"/>
</dbReference>
<evidence type="ECO:0000313" key="1">
    <source>
        <dbReference type="EMBL" id="KAF5624095.1"/>
    </source>
</evidence>
<keyword evidence="2" id="KW-1185">Reference proteome</keyword>
<comment type="caution">
    <text evidence="1">The sequence shown here is derived from an EMBL/GenBank/DDBJ whole genome shotgun (WGS) entry which is preliminary data.</text>
</comment>
<sequence>MSEPTGGSARGSAPFLPPELSLRIIDESEEAPICVVNHLSRGKLQCDGGFQNHTTVIYTRGEKQRDGTWSRGKLEALPMQHCCIAGVIRPSETPALPFDRSDDYSIELAISHLTKRTVVAEIGLDEDIADPVLNLDKHAFPPYYNPTDFINVRYLGYTLLDTQFLATVPIEIGGDDNVRHLAGITRDQTALTHRLRPADENLACEKIRHLMIRENKVSYSFIFAKLIEIKDDLDKVRSLYQWSSKLCGYRDELLLSSLRPKWELLKDLDTLCIDMTRIAAIHGSPLLGIQIDKMARCLNLKTLILLGVPCLARYDCNILTEVQERVNGEEGWVAYLEDNSTHSYEGTAISPTNWLYVFKDLVRPGGQIHFIADIAPGSPYWPYPRVRVEAIEDGLQ</sequence>
<dbReference type="GeneID" id="59295531"/>
<reference evidence="1 2" key="1">
    <citation type="submission" date="2020-05" db="EMBL/GenBank/DDBJ databases">
        <title>Identification and distribution of gene clusters putatively required for synthesis of sphingolipid metabolism inhibitors in phylogenetically diverse species of the filamentous fungus Fusarium.</title>
        <authorList>
            <person name="Kim H.-S."/>
            <person name="Busman M."/>
            <person name="Brown D.W."/>
            <person name="Divon H."/>
            <person name="Uhlig S."/>
            <person name="Proctor R.H."/>
        </authorList>
    </citation>
    <scope>NUCLEOTIDE SEQUENCE [LARGE SCALE GENOMIC DNA]</scope>
    <source>
        <strain evidence="1 2">NRRL 66243</strain>
    </source>
</reference>
<evidence type="ECO:0000313" key="2">
    <source>
        <dbReference type="Proteomes" id="UP000530670"/>
    </source>
</evidence>
<proteinExistence type="predicted"/>
<dbReference type="EMBL" id="JAAQRI010000240">
    <property type="protein sequence ID" value="KAF5624095.1"/>
    <property type="molecule type" value="Genomic_DNA"/>
</dbReference>
<dbReference type="RefSeq" id="XP_037202526.1">
    <property type="nucleotide sequence ID" value="XM_037343261.1"/>
</dbReference>
<accession>A0A8H5VJ47</accession>
<dbReference type="OrthoDB" id="5104994at2759"/>
<name>A0A8H5VJ47_9HYPO</name>
<protein>
    <submittedName>
        <fullName evidence="1">Uncharacterized protein</fullName>
    </submittedName>
</protein>
<gene>
    <name evidence="1" type="ORF">FTJAE_10420</name>
</gene>
<dbReference type="AlphaFoldDB" id="A0A8H5VJ47"/>